<dbReference type="InterPro" id="IPR000276">
    <property type="entry name" value="GPCR_Rhodpsn"/>
</dbReference>
<feature type="domain" description="G-protein coupled receptors family 1 profile" evidence="16">
    <location>
        <begin position="41"/>
        <end position="290"/>
    </location>
</feature>
<dbReference type="PRINTS" id="PR00237">
    <property type="entry name" value="GPCRRHODOPSN"/>
</dbReference>
<keyword evidence="12 14" id="KW-0675">Receptor</keyword>
<dbReference type="FunFam" id="1.20.1070.10:FF:000082">
    <property type="entry name" value="Olfactory receptor 1A1"/>
    <property type="match status" value="1"/>
</dbReference>
<reference evidence="17" key="1">
    <citation type="submission" date="2025-08" db="UniProtKB">
        <authorList>
            <consortium name="Ensembl"/>
        </authorList>
    </citation>
    <scope>IDENTIFICATION</scope>
    <source>
        <strain evidence="17">Glennie</strain>
    </source>
</reference>
<feature type="transmembrane region" description="Helical" evidence="15">
    <location>
        <begin position="132"/>
        <end position="151"/>
    </location>
</feature>
<keyword evidence="5 15" id="KW-0716">Sensory transduction</keyword>
<dbReference type="GeneID" id="103169098"/>
<evidence type="ECO:0000256" key="2">
    <source>
        <dbReference type="ARBA" id="ARBA00004651"/>
    </source>
</evidence>
<feature type="transmembrane region" description="Helical" evidence="15">
    <location>
        <begin position="60"/>
        <end position="82"/>
    </location>
</feature>
<sequence>MEKRNQTQVSEFILVGFSGQPDQQRLLFGLFLAVYSVSVLGNLLIILAVRSDPRLHTPMYFFLVHLSFVDICLTSTTVPRMLENLWAGGKSIPFAGCLAQMYFFLSFVNTDGFLLAAMAYDRFLAICRPLRYAAAMGPRLCTLLVAGPWLVTHSNALVQTLMMARLSFCVGTVIPHFFCEFAPLLQLACSDTHFNERLALAAAVLLGFTPAGCILASYARIVSVVLRVPSARGKRRAFSTCGSHLVVVTLFYGTGIGVYLCPAAAYPSGNGPMASLVYAVVTPTLNPFLYSLRNGDMKGALRKVICGRFSHH</sequence>
<evidence type="ECO:0000256" key="15">
    <source>
        <dbReference type="RuleBase" id="RU363047"/>
    </source>
</evidence>
<dbReference type="PRINTS" id="PR00245">
    <property type="entry name" value="OLFACTORYR"/>
</dbReference>
<evidence type="ECO:0000256" key="10">
    <source>
        <dbReference type="ARBA" id="ARBA00023136"/>
    </source>
</evidence>
<evidence type="ECO:0000256" key="3">
    <source>
        <dbReference type="ARBA" id="ARBA00010663"/>
    </source>
</evidence>
<protein>
    <recommendedName>
        <fullName evidence="15">Olfactory receptor</fullName>
    </recommendedName>
</protein>
<keyword evidence="8 15" id="KW-1133">Transmembrane helix</keyword>
<keyword evidence="6 14" id="KW-0812">Transmembrane</keyword>
<accession>A0A6I8PF74</accession>
<dbReference type="InterPro" id="IPR017452">
    <property type="entry name" value="GPCR_Rhodpsn_7TM"/>
</dbReference>
<keyword evidence="7 15" id="KW-0552">Olfaction</keyword>
<dbReference type="PROSITE" id="PS50262">
    <property type="entry name" value="G_PROTEIN_RECEP_F1_2"/>
    <property type="match status" value="1"/>
</dbReference>
<evidence type="ECO:0000256" key="8">
    <source>
        <dbReference type="ARBA" id="ARBA00022989"/>
    </source>
</evidence>
<gene>
    <name evidence="17" type="primary">LOC103169098</name>
</gene>
<dbReference type="Ensembl" id="ENSOANT00000071022.1">
    <property type="protein sequence ID" value="ENSOANP00000053455.1"/>
    <property type="gene ID" value="ENSOANG00000047998.1"/>
</dbReference>
<dbReference type="KEGG" id="oaa:103169098"/>
<keyword evidence="18" id="KW-1185">Reference proteome</keyword>
<keyword evidence="11" id="KW-1015">Disulfide bond</keyword>
<evidence type="ECO:0000256" key="11">
    <source>
        <dbReference type="ARBA" id="ARBA00023157"/>
    </source>
</evidence>
<organism evidence="17 18">
    <name type="scientific">Ornithorhynchus anatinus</name>
    <name type="common">Duckbill platypus</name>
    <dbReference type="NCBI Taxonomy" id="9258"/>
    <lineage>
        <taxon>Eukaryota</taxon>
        <taxon>Metazoa</taxon>
        <taxon>Chordata</taxon>
        <taxon>Craniata</taxon>
        <taxon>Vertebrata</taxon>
        <taxon>Euteleostomi</taxon>
        <taxon>Mammalia</taxon>
        <taxon>Monotremata</taxon>
        <taxon>Ornithorhynchidae</taxon>
        <taxon>Ornithorhynchus</taxon>
    </lineage>
</organism>
<name>A0A6I8PF74_ORNAN</name>
<evidence type="ECO:0000313" key="18">
    <source>
        <dbReference type="Proteomes" id="UP000002279"/>
    </source>
</evidence>
<dbReference type="OrthoDB" id="9444602at2759"/>
<evidence type="ECO:0000256" key="9">
    <source>
        <dbReference type="ARBA" id="ARBA00023040"/>
    </source>
</evidence>
<dbReference type="GeneTree" id="ENSGT00940000162852"/>
<evidence type="ECO:0000256" key="13">
    <source>
        <dbReference type="ARBA" id="ARBA00023224"/>
    </source>
</evidence>
<evidence type="ECO:0000256" key="1">
    <source>
        <dbReference type="ARBA" id="ARBA00002936"/>
    </source>
</evidence>
<keyword evidence="13 14" id="KW-0807">Transducer</keyword>
<dbReference type="PROSITE" id="PS00237">
    <property type="entry name" value="G_PROTEIN_RECEP_F1_1"/>
    <property type="match status" value="1"/>
</dbReference>
<keyword evidence="10 15" id="KW-0472">Membrane</keyword>
<evidence type="ECO:0000256" key="7">
    <source>
        <dbReference type="ARBA" id="ARBA00022725"/>
    </source>
</evidence>
<dbReference type="Proteomes" id="UP000002279">
    <property type="component" value="Unplaced"/>
</dbReference>
<dbReference type="FunFam" id="1.10.1220.70:FF:000001">
    <property type="entry name" value="Olfactory receptor"/>
    <property type="match status" value="1"/>
</dbReference>
<comment type="subcellular location">
    <subcellularLocation>
        <location evidence="2 15">Cell membrane</location>
        <topology evidence="2 15">Multi-pass membrane protein</topology>
    </subcellularLocation>
</comment>
<dbReference type="InterPro" id="IPR000725">
    <property type="entry name" value="Olfact_rcpt"/>
</dbReference>
<evidence type="ECO:0000313" key="17">
    <source>
        <dbReference type="Ensembl" id="ENSOANP00000053455.1"/>
    </source>
</evidence>
<feature type="transmembrane region" description="Helical" evidence="15">
    <location>
        <begin position="198"/>
        <end position="221"/>
    </location>
</feature>
<evidence type="ECO:0000256" key="5">
    <source>
        <dbReference type="ARBA" id="ARBA00022606"/>
    </source>
</evidence>
<dbReference type="Pfam" id="PF13853">
    <property type="entry name" value="7tm_4"/>
    <property type="match status" value="1"/>
</dbReference>
<dbReference type="SUPFAM" id="SSF81321">
    <property type="entry name" value="Family A G protein-coupled receptor-like"/>
    <property type="match status" value="1"/>
</dbReference>
<feature type="transmembrane region" description="Helical" evidence="15">
    <location>
        <begin position="102"/>
        <end position="120"/>
    </location>
</feature>
<keyword evidence="9 14" id="KW-0297">G-protein coupled receptor</keyword>
<feature type="transmembrane region" description="Helical" evidence="15">
    <location>
        <begin position="242"/>
        <end position="266"/>
    </location>
</feature>
<dbReference type="InParanoid" id="A0A6I8PF74"/>
<evidence type="ECO:0000256" key="4">
    <source>
        <dbReference type="ARBA" id="ARBA00022475"/>
    </source>
</evidence>
<dbReference type="GO" id="GO:0004984">
    <property type="term" value="F:olfactory receptor activity"/>
    <property type="evidence" value="ECO:0000318"/>
    <property type="project" value="GO_Central"/>
</dbReference>
<dbReference type="CDD" id="cd15918">
    <property type="entry name" value="7tmA_OR1_7-like"/>
    <property type="match status" value="1"/>
</dbReference>
<dbReference type="RefSeq" id="XP_007662264.1">
    <property type="nucleotide sequence ID" value="XM_007664074.3"/>
</dbReference>
<feature type="transmembrane region" description="Helical" evidence="15">
    <location>
        <begin position="26"/>
        <end position="48"/>
    </location>
</feature>
<evidence type="ECO:0000259" key="16">
    <source>
        <dbReference type="PROSITE" id="PS50262"/>
    </source>
</evidence>
<dbReference type="PANTHER" id="PTHR48001">
    <property type="entry name" value="OLFACTORY RECEPTOR"/>
    <property type="match status" value="1"/>
</dbReference>
<evidence type="ECO:0000256" key="12">
    <source>
        <dbReference type="ARBA" id="ARBA00023170"/>
    </source>
</evidence>
<reference evidence="17" key="2">
    <citation type="submission" date="2025-09" db="UniProtKB">
        <authorList>
            <consortium name="Ensembl"/>
        </authorList>
    </citation>
    <scope>IDENTIFICATION</scope>
    <source>
        <strain evidence="17">Glennie</strain>
    </source>
</reference>
<dbReference type="AlphaFoldDB" id="A0A6I8PF74"/>
<keyword evidence="4 15" id="KW-1003">Cell membrane</keyword>
<dbReference type="GO" id="GO:0004930">
    <property type="term" value="F:G protein-coupled receptor activity"/>
    <property type="evidence" value="ECO:0007669"/>
    <property type="project" value="UniProtKB-KW"/>
</dbReference>
<comment type="similarity">
    <text evidence="3 14">Belongs to the G-protein coupled receptor 1 family.</text>
</comment>
<evidence type="ECO:0000256" key="6">
    <source>
        <dbReference type="ARBA" id="ARBA00022692"/>
    </source>
</evidence>
<evidence type="ECO:0000256" key="14">
    <source>
        <dbReference type="RuleBase" id="RU000688"/>
    </source>
</evidence>
<dbReference type="GO" id="GO:0005886">
    <property type="term" value="C:plasma membrane"/>
    <property type="evidence" value="ECO:0000318"/>
    <property type="project" value="GO_Central"/>
</dbReference>
<proteinExistence type="inferred from homology"/>
<dbReference type="Gene3D" id="1.20.1070.10">
    <property type="entry name" value="Rhodopsin 7-helix transmembrane proteins"/>
    <property type="match status" value="1"/>
</dbReference>
<dbReference type="GO" id="GO:0007165">
    <property type="term" value="P:signal transduction"/>
    <property type="evidence" value="ECO:0000318"/>
    <property type="project" value="GO_Central"/>
</dbReference>
<feature type="transmembrane region" description="Helical" evidence="15">
    <location>
        <begin position="272"/>
        <end position="292"/>
    </location>
</feature>
<comment type="function">
    <text evidence="1">Odorant receptor.</text>
</comment>